<dbReference type="Proteomes" id="UP001160148">
    <property type="component" value="Unassembled WGS sequence"/>
</dbReference>
<sequence>MAFIDKSVSFSILFVINCILSIRSENCINLVNLITTNKLYVLNETEAIMFYSTDLEFVTTEYDGVSCSSGNCSMTNEVFYKSKRLKSLADTDLAISDGALSTAIYYSMTGDLLLNSVISVFPNRFLVRSANNTFLIYSTVFGIEINLPKPECKGKGFTYRARIVKIKGVVCNISYVSGVRYKLNCGDILLRLGAINDNNEHDIDTICNT</sequence>
<reference evidence="1 2" key="1">
    <citation type="submission" date="2023-01" db="EMBL/GenBank/DDBJ databases">
        <authorList>
            <person name="Whitehead M."/>
        </authorList>
    </citation>
    <scope>NUCLEOTIDE SEQUENCE [LARGE SCALE GENOMIC DNA]</scope>
</reference>
<dbReference type="AlphaFoldDB" id="A0AAV0VKM4"/>
<gene>
    <name evidence="1" type="ORF">MEUPH1_LOCUS1337</name>
</gene>
<proteinExistence type="predicted"/>
<keyword evidence="2" id="KW-1185">Reference proteome</keyword>
<protein>
    <submittedName>
        <fullName evidence="1">Uncharacterized protein</fullName>
    </submittedName>
</protein>
<comment type="caution">
    <text evidence="1">The sequence shown here is derived from an EMBL/GenBank/DDBJ whole genome shotgun (WGS) entry which is preliminary data.</text>
</comment>
<dbReference type="EMBL" id="CARXXK010000001">
    <property type="protein sequence ID" value="CAI6344165.1"/>
    <property type="molecule type" value="Genomic_DNA"/>
</dbReference>
<evidence type="ECO:0000313" key="2">
    <source>
        <dbReference type="Proteomes" id="UP001160148"/>
    </source>
</evidence>
<name>A0AAV0VKM4_9HEMI</name>
<evidence type="ECO:0000313" key="1">
    <source>
        <dbReference type="EMBL" id="CAI6344165.1"/>
    </source>
</evidence>
<accession>A0AAV0VKM4</accession>
<organism evidence="1 2">
    <name type="scientific">Macrosiphum euphorbiae</name>
    <name type="common">potato aphid</name>
    <dbReference type="NCBI Taxonomy" id="13131"/>
    <lineage>
        <taxon>Eukaryota</taxon>
        <taxon>Metazoa</taxon>
        <taxon>Ecdysozoa</taxon>
        <taxon>Arthropoda</taxon>
        <taxon>Hexapoda</taxon>
        <taxon>Insecta</taxon>
        <taxon>Pterygota</taxon>
        <taxon>Neoptera</taxon>
        <taxon>Paraneoptera</taxon>
        <taxon>Hemiptera</taxon>
        <taxon>Sternorrhyncha</taxon>
        <taxon>Aphidomorpha</taxon>
        <taxon>Aphidoidea</taxon>
        <taxon>Aphididae</taxon>
        <taxon>Macrosiphini</taxon>
        <taxon>Macrosiphum</taxon>
    </lineage>
</organism>